<dbReference type="EMBL" id="JAGFNK010000050">
    <property type="protein sequence ID" value="KAI9510044.1"/>
    <property type="molecule type" value="Genomic_DNA"/>
</dbReference>
<dbReference type="Proteomes" id="UP001207468">
    <property type="component" value="Unassembled WGS sequence"/>
</dbReference>
<protein>
    <submittedName>
        <fullName evidence="1">Uncharacterized protein</fullName>
    </submittedName>
</protein>
<comment type="caution">
    <text evidence="1">The sequence shown here is derived from an EMBL/GenBank/DDBJ whole genome shotgun (WGS) entry which is preliminary data.</text>
</comment>
<proteinExistence type="predicted"/>
<accession>A0ACC0UG55</accession>
<organism evidence="1 2">
    <name type="scientific">Russula earlei</name>
    <dbReference type="NCBI Taxonomy" id="71964"/>
    <lineage>
        <taxon>Eukaryota</taxon>
        <taxon>Fungi</taxon>
        <taxon>Dikarya</taxon>
        <taxon>Basidiomycota</taxon>
        <taxon>Agaricomycotina</taxon>
        <taxon>Agaricomycetes</taxon>
        <taxon>Russulales</taxon>
        <taxon>Russulaceae</taxon>
        <taxon>Russula</taxon>
    </lineage>
</organism>
<keyword evidence="2" id="KW-1185">Reference proteome</keyword>
<reference evidence="1" key="1">
    <citation type="submission" date="2021-03" db="EMBL/GenBank/DDBJ databases">
        <title>Evolutionary priming and transition to the ectomycorrhizal habit in an iconic lineage of mushroom-forming fungi: is preadaptation a requirement?</title>
        <authorList>
            <consortium name="DOE Joint Genome Institute"/>
            <person name="Looney B.P."/>
            <person name="Miyauchi S."/>
            <person name="Morin E."/>
            <person name="Drula E."/>
            <person name="Courty P.E."/>
            <person name="Chicoki N."/>
            <person name="Fauchery L."/>
            <person name="Kohler A."/>
            <person name="Kuo A."/>
            <person name="LaButti K."/>
            <person name="Pangilinan J."/>
            <person name="Lipzen A."/>
            <person name="Riley R."/>
            <person name="Andreopoulos W."/>
            <person name="He G."/>
            <person name="Johnson J."/>
            <person name="Barry K.W."/>
            <person name="Grigoriev I.V."/>
            <person name="Nagy L."/>
            <person name="Hibbett D."/>
            <person name="Henrissat B."/>
            <person name="Matheny P.B."/>
            <person name="Labbe J."/>
            <person name="Martin A.F."/>
        </authorList>
    </citation>
    <scope>NUCLEOTIDE SEQUENCE</scope>
    <source>
        <strain evidence="1">BPL698</strain>
    </source>
</reference>
<sequence>MFFYLSFLRTPPHSMSNDLRTDPFPSNVDIFYWWISGTTQNLTKLSEPTKLTTWRRENAYKPMQIPPPSKSVVGASGIDCTLVLSTMPDVASSVIDLSDPEIGRVPLPVYSLPIRICPQRGHGAAAANMPSPLTGKQEAITRPFRLFGRDATAPLMQIKEAVSFDLDKKLWDSGIGLSAWLVRLSALDVSGLAASLSQPTIVHELKERLFSGRQGCHIIELGAGTGIVSLVLAALRSANLASSVPPDEPCSILSTDLRELARRLTLRTPPFVASSMELMSHNIRTNVMLYPHCPPTGLPLDWDEELPLTVRNFRDHGGFDIVVMADVTYNTSSFPALLRTLSSLLALSAHHRRDGARKDEREPLVLLAYKERDPAERQVWEMMARETGVMLECVGKHAGGGGLPVEIWLGRRR</sequence>
<name>A0ACC0UG55_9AGAM</name>
<gene>
    <name evidence="1" type="ORF">F5148DRAFT_977404</name>
</gene>
<evidence type="ECO:0000313" key="1">
    <source>
        <dbReference type="EMBL" id="KAI9510044.1"/>
    </source>
</evidence>
<evidence type="ECO:0000313" key="2">
    <source>
        <dbReference type="Proteomes" id="UP001207468"/>
    </source>
</evidence>